<keyword evidence="1" id="KW-1133">Transmembrane helix</keyword>
<evidence type="ECO:0000313" key="3">
    <source>
        <dbReference type="Proteomes" id="UP001151760"/>
    </source>
</evidence>
<dbReference type="Proteomes" id="UP001151760">
    <property type="component" value="Unassembled WGS sequence"/>
</dbReference>
<protein>
    <submittedName>
        <fullName evidence="2">Uncharacterized protein</fullName>
    </submittedName>
</protein>
<accession>A0ABQ4ZX95</accession>
<keyword evidence="1" id="KW-0472">Membrane</keyword>
<reference evidence="2" key="1">
    <citation type="journal article" date="2022" name="Int. J. Mol. Sci.">
        <title>Draft Genome of Tanacetum Coccineum: Genomic Comparison of Closely Related Tanacetum-Family Plants.</title>
        <authorList>
            <person name="Yamashiro T."/>
            <person name="Shiraishi A."/>
            <person name="Nakayama K."/>
            <person name="Satake H."/>
        </authorList>
    </citation>
    <scope>NUCLEOTIDE SEQUENCE</scope>
</reference>
<evidence type="ECO:0000256" key="1">
    <source>
        <dbReference type="SAM" id="Phobius"/>
    </source>
</evidence>
<comment type="caution">
    <text evidence="2">The sequence shown here is derived from an EMBL/GenBank/DDBJ whole genome shotgun (WGS) entry which is preliminary data.</text>
</comment>
<dbReference type="EMBL" id="BQNB010011692">
    <property type="protein sequence ID" value="GJS93906.1"/>
    <property type="molecule type" value="Genomic_DNA"/>
</dbReference>
<proteinExistence type="predicted"/>
<sequence length="272" mass="31111">MRVHKRSNYQCAKGQIHLQGKVENGFIDSSHSNARSIVSHNSVSSNVVVESSVSSGTVLNAFTEEIVAYEKEIDETYAVKSTDSEYFVFVFELSVRIFRPFSKDILSFHDSSLELLCFPVFMSFAMILYMFDFKTYSIARAIYTHDHDLHDLPPSHGGTMTVTHEAPVFKVRIFRPFSKDILSFHDSSPELLCFPIFMSFAMILYMFDFKTYSIARAIYTHDHDLHDLPPSHGGTMTVTHEAPVGVWVHPSLHVYTFMVIGWCVLYIPSHWS</sequence>
<keyword evidence="3" id="KW-1185">Reference proteome</keyword>
<feature type="transmembrane region" description="Helical" evidence="1">
    <location>
        <begin position="189"/>
        <end position="207"/>
    </location>
</feature>
<organism evidence="2 3">
    <name type="scientific">Tanacetum coccineum</name>
    <dbReference type="NCBI Taxonomy" id="301880"/>
    <lineage>
        <taxon>Eukaryota</taxon>
        <taxon>Viridiplantae</taxon>
        <taxon>Streptophyta</taxon>
        <taxon>Embryophyta</taxon>
        <taxon>Tracheophyta</taxon>
        <taxon>Spermatophyta</taxon>
        <taxon>Magnoliopsida</taxon>
        <taxon>eudicotyledons</taxon>
        <taxon>Gunneridae</taxon>
        <taxon>Pentapetalae</taxon>
        <taxon>asterids</taxon>
        <taxon>campanulids</taxon>
        <taxon>Asterales</taxon>
        <taxon>Asteraceae</taxon>
        <taxon>Asteroideae</taxon>
        <taxon>Anthemideae</taxon>
        <taxon>Anthemidinae</taxon>
        <taxon>Tanacetum</taxon>
    </lineage>
</organism>
<keyword evidence="1" id="KW-0812">Transmembrane</keyword>
<gene>
    <name evidence="2" type="ORF">Tco_0800874</name>
</gene>
<feature type="transmembrane region" description="Helical" evidence="1">
    <location>
        <begin position="113"/>
        <end position="131"/>
    </location>
</feature>
<evidence type="ECO:0000313" key="2">
    <source>
        <dbReference type="EMBL" id="GJS93906.1"/>
    </source>
</evidence>
<name>A0ABQ4ZX95_9ASTR</name>
<reference evidence="2" key="2">
    <citation type="submission" date="2022-01" db="EMBL/GenBank/DDBJ databases">
        <authorList>
            <person name="Yamashiro T."/>
            <person name="Shiraishi A."/>
            <person name="Satake H."/>
            <person name="Nakayama K."/>
        </authorList>
    </citation>
    <scope>NUCLEOTIDE SEQUENCE</scope>
</reference>